<keyword evidence="3" id="KW-0611">Plant defense</keyword>
<sequence>MAWSAVSSAVTTIGKLLGEEAVYLWGVKEQVDRLQTELKWMRSSLMEADVKQHEDKRIRLLVAEIRELAYDVEDVIQDFALRVQKERWFFGLSQKIRLHLGRGMGAPRNLVKD</sequence>
<dbReference type="InterPro" id="IPR041118">
    <property type="entry name" value="Rx_N"/>
</dbReference>
<evidence type="ECO:0000256" key="3">
    <source>
        <dbReference type="ARBA" id="ARBA00022821"/>
    </source>
</evidence>
<keyword evidence="6" id="KW-1185">Reference proteome</keyword>
<accession>A0ABR2R7W8</accession>
<evidence type="ECO:0000259" key="4">
    <source>
        <dbReference type="Pfam" id="PF18052"/>
    </source>
</evidence>
<comment type="caution">
    <text evidence="5">The sequence shown here is derived from an EMBL/GenBank/DDBJ whole genome shotgun (WGS) entry which is preliminary data.</text>
</comment>
<evidence type="ECO:0000313" key="5">
    <source>
        <dbReference type="EMBL" id="KAK9008874.1"/>
    </source>
</evidence>
<dbReference type="PANTHER" id="PTHR19338">
    <property type="entry name" value="TRANSLOCASE OF INNER MITOCHONDRIAL MEMBRANE 13 HOMOLOG"/>
    <property type="match status" value="1"/>
</dbReference>
<name>A0ABR2R7W8_9ROSI</name>
<organism evidence="5 6">
    <name type="scientific">Hibiscus sabdariffa</name>
    <name type="common">roselle</name>
    <dbReference type="NCBI Taxonomy" id="183260"/>
    <lineage>
        <taxon>Eukaryota</taxon>
        <taxon>Viridiplantae</taxon>
        <taxon>Streptophyta</taxon>
        <taxon>Embryophyta</taxon>
        <taxon>Tracheophyta</taxon>
        <taxon>Spermatophyta</taxon>
        <taxon>Magnoliopsida</taxon>
        <taxon>eudicotyledons</taxon>
        <taxon>Gunneridae</taxon>
        <taxon>Pentapetalae</taxon>
        <taxon>rosids</taxon>
        <taxon>malvids</taxon>
        <taxon>Malvales</taxon>
        <taxon>Malvaceae</taxon>
        <taxon>Malvoideae</taxon>
        <taxon>Hibiscus</taxon>
    </lineage>
</organism>
<dbReference type="Pfam" id="PF18052">
    <property type="entry name" value="Rx_N"/>
    <property type="match status" value="1"/>
</dbReference>
<dbReference type="Gene3D" id="1.20.5.4130">
    <property type="match status" value="1"/>
</dbReference>
<protein>
    <recommendedName>
        <fullName evidence="4">Disease resistance N-terminal domain-containing protein</fullName>
    </recommendedName>
</protein>
<dbReference type="CDD" id="cd14798">
    <property type="entry name" value="RX-CC_like"/>
    <property type="match status" value="1"/>
</dbReference>
<dbReference type="InterPro" id="IPR038005">
    <property type="entry name" value="RX-like_CC"/>
</dbReference>
<feature type="domain" description="Disease resistance N-terminal" evidence="4">
    <location>
        <begin position="5"/>
        <end position="88"/>
    </location>
</feature>
<keyword evidence="2" id="KW-0547">Nucleotide-binding</keyword>
<dbReference type="Proteomes" id="UP001396334">
    <property type="component" value="Unassembled WGS sequence"/>
</dbReference>
<evidence type="ECO:0000256" key="1">
    <source>
        <dbReference type="ARBA" id="ARBA00022737"/>
    </source>
</evidence>
<evidence type="ECO:0000256" key="2">
    <source>
        <dbReference type="ARBA" id="ARBA00022741"/>
    </source>
</evidence>
<gene>
    <name evidence="5" type="ORF">V6N11_080351</name>
</gene>
<proteinExistence type="predicted"/>
<keyword evidence="1" id="KW-0677">Repeat</keyword>
<dbReference type="EMBL" id="JBBPBN010000025">
    <property type="protein sequence ID" value="KAK9008874.1"/>
    <property type="molecule type" value="Genomic_DNA"/>
</dbReference>
<evidence type="ECO:0000313" key="6">
    <source>
        <dbReference type="Proteomes" id="UP001396334"/>
    </source>
</evidence>
<reference evidence="5 6" key="1">
    <citation type="journal article" date="2024" name="G3 (Bethesda)">
        <title>Genome assembly of Hibiscus sabdariffa L. provides insights into metabolisms of medicinal natural products.</title>
        <authorList>
            <person name="Kim T."/>
        </authorList>
    </citation>
    <scope>NUCLEOTIDE SEQUENCE [LARGE SCALE GENOMIC DNA]</scope>
    <source>
        <strain evidence="5">TK-2024</strain>
        <tissue evidence="5">Old leaves</tissue>
    </source>
</reference>
<dbReference type="PANTHER" id="PTHR19338:SF66">
    <property type="entry name" value="NB-ARC DOMAIN-CONTAINING PROTEIN"/>
    <property type="match status" value="1"/>
</dbReference>